<dbReference type="Gene3D" id="3.40.50.10140">
    <property type="entry name" value="Toll/interleukin-1 receptor homology (TIR) domain"/>
    <property type="match status" value="1"/>
</dbReference>
<dbReference type="Proteomes" id="UP000199600">
    <property type="component" value="Unassembled WGS sequence"/>
</dbReference>
<gene>
    <name evidence="2" type="ORF">PROAA_640016</name>
</gene>
<dbReference type="RefSeq" id="WP_186412327.1">
    <property type="nucleotide sequence ID" value="NZ_FLQY01000367.1"/>
</dbReference>
<sequence>MADVFISYKRSERKRVERIAELLRDYKMTVWFDAQLEAGRGEGFDAEIEREVTSAHCVVVCWTKDALKSMYVKAEAKKGLEREALVPVFLENCQLPVPFNGVDTIDLTDWNGDEDEPVWKRVVEIVQQRVESSRADESRRRVHSLAAYERVSERLYPGILALLVPRITAIGDWDTRDYGEDIDAILSWIGAIAEKERAYHAYGYELAVRQDGGSAWMFWDRGGAAERSAQIAKLRTALAAIDGTLAQSEELLNRPAP</sequence>
<dbReference type="InterPro" id="IPR000157">
    <property type="entry name" value="TIR_dom"/>
</dbReference>
<reference evidence="2 3" key="1">
    <citation type="submission" date="2016-06" db="EMBL/GenBank/DDBJ databases">
        <authorList>
            <person name="Kjaerup R.B."/>
            <person name="Dalgaard T.S."/>
            <person name="Juul-Madsen H.R."/>
        </authorList>
    </citation>
    <scope>NUCLEOTIDE SEQUENCE [LARGE SCALE GENOMIC DNA]</scope>
    <source>
        <strain evidence="2">2</strain>
    </source>
</reference>
<proteinExistence type="predicted"/>
<evidence type="ECO:0000259" key="1">
    <source>
        <dbReference type="Pfam" id="PF13676"/>
    </source>
</evidence>
<evidence type="ECO:0000313" key="2">
    <source>
        <dbReference type="EMBL" id="SBT10760.1"/>
    </source>
</evidence>
<dbReference type="InterPro" id="IPR035897">
    <property type="entry name" value="Toll_tir_struct_dom_sf"/>
</dbReference>
<keyword evidence="3" id="KW-1185">Reference proteome</keyword>
<dbReference type="GO" id="GO:0007165">
    <property type="term" value="P:signal transduction"/>
    <property type="evidence" value="ECO:0007669"/>
    <property type="project" value="InterPro"/>
</dbReference>
<dbReference type="SUPFAM" id="SSF52200">
    <property type="entry name" value="Toll/Interleukin receptor TIR domain"/>
    <property type="match status" value="1"/>
</dbReference>
<organism evidence="2 3">
    <name type="scientific">Candidatus Propionivibrio aalborgensis</name>
    <dbReference type="NCBI Taxonomy" id="1860101"/>
    <lineage>
        <taxon>Bacteria</taxon>
        <taxon>Pseudomonadati</taxon>
        <taxon>Pseudomonadota</taxon>
        <taxon>Betaproteobacteria</taxon>
        <taxon>Rhodocyclales</taxon>
        <taxon>Rhodocyclaceae</taxon>
        <taxon>Propionivibrio</taxon>
    </lineage>
</organism>
<evidence type="ECO:0000313" key="3">
    <source>
        <dbReference type="Proteomes" id="UP000199600"/>
    </source>
</evidence>
<protein>
    <recommendedName>
        <fullName evidence="1">TIR domain-containing protein</fullName>
    </recommendedName>
</protein>
<dbReference type="Pfam" id="PF13676">
    <property type="entry name" value="TIR_2"/>
    <property type="match status" value="1"/>
</dbReference>
<dbReference type="EMBL" id="FLQY01000367">
    <property type="protein sequence ID" value="SBT10760.1"/>
    <property type="molecule type" value="Genomic_DNA"/>
</dbReference>
<feature type="domain" description="TIR" evidence="1">
    <location>
        <begin position="4"/>
        <end position="116"/>
    </location>
</feature>
<dbReference type="AlphaFoldDB" id="A0A1A8Y0T6"/>
<accession>A0A1A8Y0T6</accession>
<name>A0A1A8Y0T6_9RHOO</name>